<dbReference type="Proteomes" id="UP000304953">
    <property type="component" value="Unassembled WGS sequence"/>
</dbReference>
<keyword evidence="2" id="KW-1185">Reference proteome</keyword>
<reference evidence="1" key="1">
    <citation type="submission" date="2019-04" db="EMBL/GenBank/DDBJ databases">
        <title>Microbes associate with the intestines of laboratory mice.</title>
        <authorList>
            <person name="Navarre W."/>
            <person name="Wong E."/>
            <person name="Huang K."/>
            <person name="Tropini C."/>
            <person name="Ng K."/>
            <person name="Yu B."/>
        </authorList>
    </citation>
    <scope>NUCLEOTIDE SEQUENCE</scope>
    <source>
        <strain evidence="1">NM01_1-7b</strain>
    </source>
</reference>
<sequence>MTDQELLQAYINIAPFLAEVCGPGCEIAVHDTANPQHSLVAIHNNVSHREIGNPLTDLARDIIEKGSYHRTDYLTNYTGRNKNGEFLSSTYFIKNDGRLIGLLCINKDMHGVQNLNNAVSNLLELFNLSESKETEYSESLDKPMPSLMRERIQEIIAESGIAPARMSLQEKVRTVHRMDEEGILNVKGAVAEIAAQLFVSVPTVYRYLNKHEQ</sequence>
<comment type="caution">
    <text evidence="1">The sequence shown here is derived from an EMBL/GenBank/DDBJ whole genome shotgun (WGS) entry which is preliminary data.</text>
</comment>
<evidence type="ECO:0000313" key="1">
    <source>
        <dbReference type="EMBL" id="TGY97347.1"/>
    </source>
</evidence>
<dbReference type="EMBL" id="SRYA01000008">
    <property type="protein sequence ID" value="TGY97347.1"/>
    <property type="molecule type" value="Genomic_DNA"/>
</dbReference>
<gene>
    <name evidence="1" type="ORF">E5329_05410</name>
</gene>
<organism evidence="1 2">
    <name type="scientific">Petralouisia muris</name>
    <dbReference type="NCBI Taxonomy" id="3032872"/>
    <lineage>
        <taxon>Bacteria</taxon>
        <taxon>Bacillati</taxon>
        <taxon>Bacillota</taxon>
        <taxon>Clostridia</taxon>
        <taxon>Lachnospirales</taxon>
        <taxon>Lachnospiraceae</taxon>
        <taxon>Petralouisia</taxon>
    </lineage>
</organism>
<evidence type="ECO:0000313" key="2">
    <source>
        <dbReference type="Proteomes" id="UP000304953"/>
    </source>
</evidence>
<protein>
    <submittedName>
        <fullName evidence="1">Transcriptional regulator</fullName>
    </submittedName>
</protein>
<proteinExistence type="predicted"/>
<name>A0AC61RZC6_9FIRM</name>
<accession>A0AC61RZC6</accession>